<dbReference type="PANTHER" id="PTHR23511:SF5">
    <property type="entry name" value="MAJOR FACILITATOR-TYPE TRANSPORTER HXNZ-RELATED"/>
    <property type="match status" value="1"/>
</dbReference>
<evidence type="ECO:0000256" key="1">
    <source>
        <dbReference type="ARBA" id="ARBA00004141"/>
    </source>
</evidence>
<dbReference type="AlphaFoldDB" id="A0A383V881"/>
<dbReference type="Pfam" id="PF00083">
    <property type="entry name" value="Sugar_tr"/>
    <property type="match status" value="1"/>
</dbReference>
<keyword evidence="10" id="KW-1185">Reference proteome</keyword>
<dbReference type="InterPro" id="IPR005828">
    <property type="entry name" value="MFS_sugar_transport-like"/>
</dbReference>
<feature type="compositionally biased region" description="Polar residues" evidence="6">
    <location>
        <begin position="280"/>
        <end position="290"/>
    </location>
</feature>
<dbReference type="PROSITE" id="PS50850">
    <property type="entry name" value="MFS"/>
    <property type="match status" value="1"/>
</dbReference>
<name>A0A383V881_TETOB</name>
<evidence type="ECO:0000256" key="6">
    <source>
        <dbReference type="SAM" id="MobiDB-lite"/>
    </source>
</evidence>
<feature type="region of interest" description="Disordered" evidence="6">
    <location>
        <begin position="348"/>
        <end position="448"/>
    </location>
</feature>
<feature type="compositionally biased region" description="Polar residues" evidence="6">
    <location>
        <begin position="378"/>
        <end position="388"/>
    </location>
</feature>
<feature type="transmembrane region" description="Helical" evidence="7">
    <location>
        <begin position="570"/>
        <end position="590"/>
    </location>
</feature>
<feature type="domain" description="Major facilitator superfamily (MFS) profile" evidence="8">
    <location>
        <begin position="54"/>
        <end position="703"/>
    </location>
</feature>
<feature type="region of interest" description="Disordered" evidence="6">
    <location>
        <begin position="280"/>
        <end position="302"/>
    </location>
</feature>
<dbReference type="EMBL" id="FNXT01000117">
    <property type="protein sequence ID" value="SZX60982.1"/>
    <property type="molecule type" value="Genomic_DNA"/>
</dbReference>
<evidence type="ECO:0000313" key="10">
    <source>
        <dbReference type="Proteomes" id="UP000256970"/>
    </source>
</evidence>
<feature type="transmembrane region" description="Helical" evidence="7">
    <location>
        <begin position="52"/>
        <end position="72"/>
    </location>
</feature>
<keyword evidence="3 7" id="KW-0812">Transmembrane</keyword>
<evidence type="ECO:0000256" key="7">
    <source>
        <dbReference type="SAM" id="Phobius"/>
    </source>
</evidence>
<evidence type="ECO:0000256" key="3">
    <source>
        <dbReference type="ARBA" id="ARBA00022692"/>
    </source>
</evidence>
<reference evidence="9 10" key="1">
    <citation type="submission" date="2016-10" db="EMBL/GenBank/DDBJ databases">
        <authorList>
            <person name="Cai Z."/>
        </authorList>
    </citation>
    <scope>NUCLEOTIDE SEQUENCE [LARGE SCALE GENOMIC DNA]</scope>
</reference>
<accession>A0A383V881</accession>
<organism evidence="9 10">
    <name type="scientific">Tetradesmus obliquus</name>
    <name type="common">Green alga</name>
    <name type="synonym">Acutodesmus obliquus</name>
    <dbReference type="NCBI Taxonomy" id="3088"/>
    <lineage>
        <taxon>Eukaryota</taxon>
        <taxon>Viridiplantae</taxon>
        <taxon>Chlorophyta</taxon>
        <taxon>core chlorophytes</taxon>
        <taxon>Chlorophyceae</taxon>
        <taxon>CS clade</taxon>
        <taxon>Sphaeropleales</taxon>
        <taxon>Scenedesmaceae</taxon>
        <taxon>Tetradesmus</taxon>
    </lineage>
</organism>
<protein>
    <recommendedName>
        <fullName evidence="8">Major facilitator superfamily (MFS) profile domain-containing protein</fullName>
    </recommendedName>
</protein>
<evidence type="ECO:0000256" key="4">
    <source>
        <dbReference type="ARBA" id="ARBA00022989"/>
    </source>
</evidence>
<feature type="transmembrane region" description="Helical" evidence="7">
    <location>
        <begin position="540"/>
        <end position="558"/>
    </location>
</feature>
<keyword evidence="2" id="KW-0813">Transport</keyword>
<gene>
    <name evidence="9" type="ORF">BQ4739_LOCUS1521</name>
</gene>
<dbReference type="InterPro" id="IPR036259">
    <property type="entry name" value="MFS_trans_sf"/>
</dbReference>
<feature type="transmembrane region" description="Helical" evidence="7">
    <location>
        <begin position="205"/>
        <end position="223"/>
    </location>
</feature>
<feature type="transmembrane region" description="Helical" evidence="7">
    <location>
        <begin position="92"/>
        <end position="112"/>
    </location>
</feature>
<feature type="transmembrane region" description="Helical" evidence="7">
    <location>
        <begin position="476"/>
        <end position="498"/>
    </location>
</feature>
<evidence type="ECO:0000256" key="5">
    <source>
        <dbReference type="ARBA" id="ARBA00023136"/>
    </source>
</evidence>
<keyword evidence="4 7" id="KW-1133">Transmembrane helix</keyword>
<evidence type="ECO:0000313" key="9">
    <source>
        <dbReference type="EMBL" id="SZX60982.1"/>
    </source>
</evidence>
<feature type="compositionally biased region" description="Low complexity" evidence="6">
    <location>
        <begin position="350"/>
        <end position="360"/>
    </location>
</feature>
<dbReference type="GO" id="GO:0022857">
    <property type="term" value="F:transmembrane transporter activity"/>
    <property type="evidence" value="ECO:0007669"/>
    <property type="project" value="InterPro"/>
</dbReference>
<dbReference type="InterPro" id="IPR020846">
    <property type="entry name" value="MFS_dom"/>
</dbReference>
<feature type="transmembrane region" description="Helical" evidence="7">
    <location>
        <begin position="610"/>
        <end position="636"/>
    </location>
</feature>
<sequence>MHGHRGQQEQQQGVLFLQALPSAKLDSAATGLAAGIAMEDALDAIGLGRFHVLLLLCVSLVWAGDAMEVMILSYLGPATACQFGFSASQQSLLSSAVFGGMVLGAAAWGLAADALGRRATLAASAAVVVAAGLASAAAPGYAVLLLSRACVGFGLAGAPVGFTLLMELLPAGSRATWGTAVELAWTAGTVLEAGLAWALLNSFGWRPLLVASVAPLVLLLLLIQHLPESPRYLLAQGDSAAAQAVLQRIAAVNGKQLQLTADGATASNIAGSMVANNQQQQCATDNASRLDSTDAADSSEHQRLLEQEQHTFSDHAGADQQQQQAQQQVLQHIAVHALDVETGKADCAQSSTTTSSSSSSNTGCARAAQSASKDQHRQSQQQLPTASANPVPGATQPGDTDTAPDIQTQHQQQQQQLTSGNTPASSPKYHTASSPTSKHLQQQQQQQQHWGVFGSQQLQQLLAEARLAAALLSRPPYASTTTLLLFAWGTTSFAYYGLVQLVAQLHLEVAAPAAAAAAAAAEGSGPTCMDGSLQVPSSEYLSVLLTSAAEVPAVAWAAASANWLGRRTAIATSLGLTAACLVPCMAAAAAAGGGSAGVGMVGDTAGWSTWAVNASAAGMFGARLFIMSSFTLLWVLTPELYPTHVRAFGLGINNACARIGGLLSPFAAINLVALGAPAAAEGVFAAACVAACAAVLAISPKHDSGQPMEEEE</sequence>
<dbReference type="STRING" id="3088.A0A383V881"/>
<feature type="compositionally biased region" description="Low complexity" evidence="6">
    <location>
        <begin position="407"/>
        <end position="416"/>
    </location>
</feature>
<feature type="transmembrane region" description="Helical" evidence="7">
    <location>
        <begin position="119"/>
        <end position="138"/>
    </location>
</feature>
<feature type="transmembrane region" description="Helical" evidence="7">
    <location>
        <begin position="144"/>
        <end position="165"/>
    </location>
</feature>
<dbReference type="PANTHER" id="PTHR23511">
    <property type="entry name" value="SYNAPTIC VESICLE GLYCOPROTEIN 2"/>
    <property type="match status" value="1"/>
</dbReference>
<evidence type="ECO:0000259" key="8">
    <source>
        <dbReference type="PROSITE" id="PS50850"/>
    </source>
</evidence>
<proteinExistence type="predicted"/>
<dbReference type="SUPFAM" id="SSF103473">
    <property type="entry name" value="MFS general substrate transporter"/>
    <property type="match status" value="1"/>
</dbReference>
<feature type="transmembrane region" description="Helical" evidence="7">
    <location>
        <begin position="682"/>
        <end position="699"/>
    </location>
</feature>
<dbReference type="Gene3D" id="1.20.1250.20">
    <property type="entry name" value="MFS general substrate transporter like domains"/>
    <property type="match status" value="2"/>
</dbReference>
<keyword evidence="5 7" id="KW-0472">Membrane</keyword>
<comment type="subcellular location">
    <subcellularLocation>
        <location evidence="1">Membrane</location>
        <topology evidence="1">Multi-pass membrane protein</topology>
    </subcellularLocation>
</comment>
<dbReference type="GO" id="GO:0016020">
    <property type="term" value="C:membrane"/>
    <property type="evidence" value="ECO:0007669"/>
    <property type="project" value="UniProtKB-SubCell"/>
</dbReference>
<feature type="transmembrane region" description="Helical" evidence="7">
    <location>
        <begin position="177"/>
        <end position="199"/>
    </location>
</feature>
<feature type="compositionally biased region" description="Polar residues" evidence="6">
    <location>
        <begin position="431"/>
        <end position="440"/>
    </location>
</feature>
<feature type="transmembrane region" description="Helical" evidence="7">
    <location>
        <begin position="656"/>
        <end position="676"/>
    </location>
</feature>
<dbReference type="Proteomes" id="UP000256970">
    <property type="component" value="Unassembled WGS sequence"/>
</dbReference>
<evidence type="ECO:0000256" key="2">
    <source>
        <dbReference type="ARBA" id="ARBA00022448"/>
    </source>
</evidence>